<comment type="caution">
    <text evidence="1">The sequence shown here is derived from an EMBL/GenBank/DDBJ whole genome shotgun (WGS) entry which is preliminary data.</text>
</comment>
<dbReference type="AlphaFoldDB" id="A0AA40SUC7"/>
<proteinExistence type="predicted"/>
<dbReference type="InterPro" id="IPR026374">
    <property type="entry name" value="Cyano_PEP"/>
</dbReference>
<protein>
    <submittedName>
        <fullName evidence="1">PEP-CTERM sorting domain-containing protein</fullName>
    </submittedName>
</protein>
<sequence>MVKKAIKLGFAITVSVITWVGVAVKVDAAKVNLEGNSAKSIEDLQIGNKQYNVNFINDSALNLFDPAKPTSTPLLDDTDALAATNAITNLLNSQTSVPLFAEGKNAFFVPIGPFDSVTIAFGSFYSLGRWDLDERSQAGFPQPIMSEISLNYATFTKVAPVKVPEPSEILGSLTALGLMIAMKRKMASSQKTKVK</sequence>
<name>A0AA40SUC7_9NOST</name>
<evidence type="ECO:0000313" key="1">
    <source>
        <dbReference type="EMBL" id="MBD6615204.1"/>
    </source>
</evidence>
<accession>A0AA40SUC7</accession>
<dbReference type="NCBIfam" id="TIGR02595">
    <property type="entry name" value="PEP_CTERM"/>
    <property type="match status" value="1"/>
</dbReference>
<dbReference type="NCBIfam" id="TIGR04155">
    <property type="entry name" value="cyano_PEP"/>
    <property type="match status" value="1"/>
</dbReference>
<reference evidence="1" key="1">
    <citation type="submission" date="2019-07" db="EMBL/GenBank/DDBJ databases">
        <title>Toxilogical consequences of a new and cryptic species of cyanobacteria (Komarekiella delphini-convector) recovered from the epidermis of a bottlenose dolphin and 1500 ft. in the air.</title>
        <authorList>
            <person name="Brown A.O."/>
            <person name="Dvorak P."/>
            <person name="Villanueva C.D."/>
            <person name="Foss A.J."/>
            <person name="Garvey A.D."/>
            <person name="Gibson Q.A."/>
            <person name="Johansen J.R."/>
            <person name="Casamatta D.A."/>
        </authorList>
    </citation>
    <scope>NUCLEOTIDE SEQUENCE</scope>
    <source>
        <strain evidence="1">SJRDD-AB1</strain>
    </source>
</reference>
<dbReference type="Proteomes" id="UP001165986">
    <property type="component" value="Unassembled WGS sequence"/>
</dbReference>
<dbReference type="InterPro" id="IPR013424">
    <property type="entry name" value="Ice-binding_C"/>
</dbReference>
<dbReference type="EMBL" id="VJXY01000003">
    <property type="protein sequence ID" value="MBD6615204.1"/>
    <property type="molecule type" value="Genomic_DNA"/>
</dbReference>
<gene>
    <name evidence="1" type="ORF">FNW02_04890</name>
</gene>
<organism evidence="1 2">
    <name type="scientific">Komarekiella delphini-convector SJRDD-AB1</name>
    <dbReference type="NCBI Taxonomy" id="2593771"/>
    <lineage>
        <taxon>Bacteria</taxon>
        <taxon>Bacillati</taxon>
        <taxon>Cyanobacteriota</taxon>
        <taxon>Cyanophyceae</taxon>
        <taxon>Nostocales</taxon>
        <taxon>Nostocaceae</taxon>
        <taxon>Komarekiella</taxon>
        <taxon>Komarekiella delphini-convector</taxon>
    </lineage>
</organism>
<keyword evidence="2" id="KW-1185">Reference proteome</keyword>
<evidence type="ECO:0000313" key="2">
    <source>
        <dbReference type="Proteomes" id="UP001165986"/>
    </source>
</evidence>